<dbReference type="PANTHER" id="PTHR33973:SF4">
    <property type="entry name" value="OS07G0153300 PROTEIN"/>
    <property type="match status" value="1"/>
</dbReference>
<comment type="caution">
    <text evidence="2">The sequence shown here is derived from an EMBL/GenBank/DDBJ whole genome shotgun (WGS) entry which is preliminary data.</text>
</comment>
<dbReference type="RefSeq" id="WP_061138142.1">
    <property type="nucleotide sequence ID" value="NZ_FCNX02000021.1"/>
</dbReference>
<dbReference type="Pfam" id="PF07103">
    <property type="entry name" value="DUF1365"/>
    <property type="match status" value="1"/>
</dbReference>
<protein>
    <recommendedName>
        <fullName evidence="4">Cyclopropane fatty acid synthase</fullName>
    </recommendedName>
</protein>
<dbReference type="InterPro" id="IPR010775">
    <property type="entry name" value="DUF1365"/>
</dbReference>
<evidence type="ECO:0000313" key="3">
    <source>
        <dbReference type="Proteomes" id="UP000054903"/>
    </source>
</evidence>
<dbReference type="PANTHER" id="PTHR33973">
    <property type="entry name" value="OS07G0153300 PROTEIN"/>
    <property type="match status" value="1"/>
</dbReference>
<reference evidence="2" key="1">
    <citation type="submission" date="2016-01" db="EMBL/GenBank/DDBJ databases">
        <authorList>
            <person name="Peeters C."/>
        </authorList>
    </citation>
    <scope>NUCLEOTIDE SEQUENCE</scope>
    <source>
        <strain evidence="2">LMG 29320</strain>
    </source>
</reference>
<evidence type="ECO:0008006" key="4">
    <source>
        <dbReference type="Google" id="ProtNLM"/>
    </source>
</evidence>
<keyword evidence="3" id="KW-1185">Reference proteome</keyword>
<proteinExistence type="predicted"/>
<evidence type="ECO:0000313" key="2">
    <source>
        <dbReference type="EMBL" id="SAL00319.1"/>
    </source>
</evidence>
<dbReference type="AlphaFoldDB" id="A0A158E0B9"/>
<dbReference type="Proteomes" id="UP000054903">
    <property type="component" value="Unassembled WGS sequence"/>
</dbReference>
<evidence type="ECO:0000256" key="1">
    <source>
        <dbReference type="SAM" id="MobiDB-lite"/>
    </source>
</evidence>
<sequence length="265" mass="29936">MTNVQLLTGRVMHERVRPARHRFSYPVCYVCCDVARLDALQSAWFGIDRTRPFALFLRDYGPRDGSNLERWMRARLAEAGIPADGDIHLLTIPRVFGLGFNPVSFWFCHDRTGSLRALLADVRNTFGEHRGYLLSAPDHAPIAAETVLVCRKTLHVSPFCDVAGEYAFRVRRRGDRLAISIDYRDRDGLLIRTAIGLDARPLTGALALRTLLRQPMLAAGVIVRIHWQALLLWLKHVPFHGRHPPGRDAMREATGANESNDEARP</sequence>
<name>A0A158E0B9_9BURK</name>
<dbReference type="STRING" id="1777138.AWB77_06112"/>
<gene>
    <name evidence="2" type="ORF">AWB77_06112</name>
</gene>
<feature type="region of interest" description="Disordered" evidence="1">
    <location>
        <begin position="245"/>
        <end position="265"/>
    </location>
</feature>
<organism evidence="2 3">
    <name type="scientific">Caballeronia fortuita</name>
    <dbReference type="NCBI Taxonomy" id="1777138"/>
    <lineage>
        <taxon>Bacteria</taxon>
        <taxon>Pseudomonadati</taxon>
        <taxon>Pseudomonadota</taxon>
        <taxon>Betaproteobacteria</taxon>
        <taxon>Burkholderiales</taxon>
        <taxon>Burkholderiaceae</taxon>
        <taxon>Caballeronia</taxon>
    </lineage>
</organism>
<dbReference type="OrthoDB" id="9778801at2"/>
<dbReference type="EMBL" id="FCNX02000021">
    <property type="protein sequence ID" value="SAL00319.1"/>
    <property type="molecule type" value="Genomic_DNA"/>
</dbReference>
<accession>A0A158E0B9</accession>